<keyword evidence="6" id="KW-0418">Kinase</keyword>
<name>A0A2T5VHJ0_9HYPH</name>
<keyword evidence="13" id="KW-0472">Membrane</keyword>
<protein>
    <recommendedName>
        <fullName evidence="10">Sensory/regulatory protein RpfC</fullName>
        <ecNumber evidence="2">2.7.13.3</ecNumber>
    </recommendedName>
</protein>
<dbReference type="InterPro" id="IPR004358">
    <property type="entry name" value="Sig_transdc_His_kin-like_C"/>
</dbReference>
<keyword evidence="5" id="KW-0547">Nucleotide-binding</keyword>
<dbReference type="PROSITE" id="PS50109">
    <property type="entry name" value="HIS_KIN"/>
    <property type="match status" value="1"/>
</dbReference>
<evidence type="ECO:0000259" key="14">
    <source>
        <dbReference type="PROSITE" id="PS50109"/>
    </source>
</evidence>
<keyword evidence="13" id="KW-1133">Transmembrane helix</keyword>
<dbReference type="InterPro" id="IPR036097">
    <property type="entry name" value="HisK_dim/P_sf"/>
</dbReference>
<dbReference type="Pfam" id="PF02518">
    <property type="entry name" value="HATPase_c"/>
    <property type="match status" value="1"/>
</dbReference>
<dbReference type="InterPro" id="IPR036890">
    <property type="entry name" value="HATPase_C_sf"/>
</dbReference>
<evidence type="ECO:0000256" key="6">
    <source>
        <dbReference type="ARBA" id="ARBA00022777"/>
    </source>
</evidence>
<evidence type="ECO:0000256" key="2">
    <source>
        <dbReference type="ARBA" id="ARBA00012438"/>
    </source>
</evidence>
<evidence type="ECO:0000313" key="17">
    <source>
        <dbReference type="EMBL" id="PTW63225.1"/>
    </source>
</evidence>
<dbReference type="CDD" id="cd16922">
    <property type="entry name" value="HATPase_EvgS-ArcB-TorS-like"/>
    <property type="match status" value="1"/>
</dbReference>
<dbReference type="InterPro" id="IPR001789">
    <property type="entry name" value="Sig_transdc_resp-reg_receiver"/>
</dbReference>
<dbReference type="Gene3D" id="3.30.565.10">
    <property type="entry name" value="Histidine kinase-like ATPase, C-terminal domain"/>
    <property type="match status" value="1"/>
</dbReference>
<dbReference type="Pfam" id="PF08448">
    <property type="entry name" value="PAS_4"/>
    <property type="match status" value="1"/>
</dbReference>
<gene>
    <name evidence="17" type="ORF">C8N35_1011276</name>
</gene>
<evidence type="ECO:0000256" key="12">
    <source>
        <dbReference type="SAM" id="MobiDB-lite"/>
    </source>
</evidence>
<keyword evidence="18" id="KW-1185">Reference proteome</keyword>
<evidence type="ECO:0000259" key="16">
    <source>
        <dbReference type="PROSITE" id="PS50112"/>
    </source>
</evidence>
<evidence type="ECO:0000256" key="7">
    <source>
        <dbReference type="ARBA" id="ARBA00022840"/>
    </source>
</evidence>
<dbReference type="FunFam" id="1.10.287.130:FF:000002">
    <property type="entry name" value="Two-component osmosensing histidine kinase"/>
    <property type="match status" value="1"/>
</dbReference>
<feature type="domain" description="Response regulatory" evidence="15">
    <location>
        <begin position="660"/>
        <end position="785"/>
    </location>
</feature>
<evidence type="ECO:0000256" key="3">
    <source>
        <dbReference type="ARBA" id="ARBA00022553"/>
    </source>
</evidence>
<dbReference type="PRINTS" id="PR00344">
    <property type="entry name" value="BCTRLSENSOR"/>
</dbReference>
<dbReference type="PROSITE" id="PS50110">
    <property type="entry name" value="RESPONSE_REGULATORY"/>
    <property type="match status" value="2"/>
</dbReference>
<feature type="domain" description="Histidine kinase" evidence="14">
    <location>
        <begin position="275"/>
        <end position="504"/>
    </location>
</feature>
<feature type="domain" description="Response regulatory" evidence="15">
    <location>
        <begin position="520"/>
        <end position="633"/>
    </location>
</feature>
<dbReference type="InterPro" id="IPR003594">
    <property type="entry name" value="HATPase_dom"/>
</dbReference>
<keyword evidence="7" id="KW-0067">ATP-binding</keyword>
<dbReference type="InterPro" id="IPR011006">
    <property type="entry name" value="CheY-like_superfamily"/>
</dbReference>
<dbReference type="SMART" id="SM00387">
    <property type="entry name" value="HATPase_c"/>
    <property type="match status" value="1"/>
</dbReference>
<dbReference type="FunFam" id="3.30.565.10:FF:000010">
    <property type="entry name" value="Sensor histidine kinase RcsC"/>
    <property type="match status" value="1"/>
</dbReference>
<keyword evidence="13" id="KW-0812">Transmembrane</keyword>
<dbReference type="SUPFAM" id="SSF52172">
    <property type="entry name" value="CheY-like"/>
    <property type="match status" value="2"/>
</dbReference>
<dbReference type="RefSeq" id="WP_107988687.1">
    <property type="nucleotide sequence ID" value="NZ_QAYG01000001.1"/>
</dbReference>
<dbReference type="AlphaFoldDB" id="A0A2T5VHJ0"/>
<dbReference type="Gene3D" id="3.30.450.20">
    <property type="entry name" value="PAS domain"/>
    <property type="match status" value="1"/>
</dbReference>
<dbReference type="PANTHER" id="PTHR45339:SF5">
    <property type="entry name" value="HISTIDINE KINASE"/>
    <property type="match status" value="1"/>
</dbReference>
<dbReference type="PANTHER" id="PTHR45339">
    <property type="entry name" value="HYBRID SIGNAL TRANSDUCTION HISTIDINE KINASE J"/>
    <property type="match status" value="1"/>
</dbReference>
<feature type="region of interest" description="Disordered" evidence="12">
    <location>
        <begin position="1"/>
        <end position="37"/>
    </location>
</feature>
<comment type="catalytic activity">
    <reaction evidence="1">
        <text>ATP + protein L-histidine = ADP + protein N-phospho-L-histidine.</text>
        <dbReference type="EC" id="2.7.13.3"/>
    </reaction>
</comment>
<dbReference type="SMART" id="SM00448">
    <property type="entry name" value="REC"/>
    <property type="match status" value="1"/>
</dbReference>
<dbReference type="PROSITE" id="PS50112">
    <property type="entry name" value="PAS"/>
    <property type="match status" value="1"/>
</dbReference>
<sequence>MQQTAEERDDISGGAPLSPPSQAARALHDRSASAQPHPQEWLDVWPGAQADARPQLSHWLLAAASALVLATIAFGVFLLEKPSPAPLAGLAIAFLAGAGAVAILKHVDIGGHKAAHAAETTELRRQAEALDDLVWELRESDDRHRSVINALGDIIIRRDTQGRIVYANEAFARCFDVDPAKLGDEAFRLPRSQAPDTADEAGKALPGVTDLALETAAGPRWFARLDVPVRDGGHGPLVQTILRDITPRRRAEEALVEARDQARSASQAKSRFLATVSHEIRTPLNGILGMGTLLRDTTLSAEQASYVDAIATSGEALLGLIDEVLDFSRIEAGRLELRPVPTRLELLAERVVELLAPRAQAKRLDIASYVAPDVPDDVLVDAPRLRQVLINLAGNGIKFTDSGGVLIEIVRASDISAGDHPRAPDVLRLTARVHDTGIGLSREAATRLFTEFEQGDPGTARRHGGTGLGLAISQRIVEAMNGRIVIDSEPGRGATFSFTFDATVGAQTTAPIRANFSGRRIGLLYGDGMAATLMKRRLRDLGCAVTALSQTPMKETAGVLKDCAVLLADHASLSDPGGWLAGLRSHGTAAPVVIMITPAERAQLPGLRQAGFDAYLVKPVRSVSLVKVMAALIAGEPVGAEESAWRDERDVFGAPRKSLRMLVAEDNDINLLLTTALLKKHGHEVVVARDGETALSLVERAHAGAEPALAVVFMDLHMPGIDGLEAIRRIREAERTHDLERVRIFALTADITPESRAEAERVGADGFLTKPLDPDALSDLLEAVGIA</sequence>
<dbReference type="InterPro" id="IPR000014">
    <property type="entry name" value="PAS"/>
</dbReference>
<dbReference type="Pfam" id="PF00072">
    <property type="entry name" value="Response_reg"/>
    <property type="match status" value="1"/>
</dbReference>
<dbReference type="InterPro" id="IPR003661">
    <property type="entry name" value="HisK_dim/P_dom"/>
</dbReference>
<dbReference type="SUPFAM" id="SSF47384">
    <property type="entry name" value="Homodimeric domain of signal transducing histidine kinase"/>
    <property type="match status" value="1"/>
</dbReference>
<dbReference type="Gene3D" id="3.40.50.2300">
    <property type="match status" value="2"/>
</dbReference>
<dbReference type="InterPro" id="IPR035965">
    <property type="entry name" value="PAS-like_dom_sf"/>
</dbReference>
<evidence type="ECO:0000256" key="4">
    <source>
        <dbReference type="ARBA" id="ARBA00022679"/>
    </source>
</evidence>
<dbReference type="GO" id="GO:0005524">
    <property type="term" value="F:ATP binding"/>
    <property type="evidence" value="ECO:0007669"/>
    <property type="project" value="UniProtKB-KW"/>
</dbReference>
<dbReference type="SUPFAM" id="SSF55874">
    <property type="entry name" value="ATPase domain of HSP90 chaperone/DNA topoisomerase II/histidine kinase"/>
    <property type="match status" value="1"/>
</dbReference>
<evidence type="ECO:0000256" key="9">
    <source>
        <dbReference type="ARBA" id="ARBA00064003"/>
    </source>
</evidence>
<dbReference type="Pfam" id="PF00512">
    <property type="entry name" value="HisKA"/>
    <property type="match status" value="1"/>
</dbReference>
<evidence type="ECO:0000259" key="15">
    <source>
        <dbReference type="PROSITE" id="PS50110"/>
    </source>
</evidence>
<keyword evidence="3 11" id="KW-0597">Phosphoprotein</keyword>
<evidence type="ECO:0000256" key="11">
    <source>
        <dbReference type="PROSITE-ProRule" id="PRU00169"/>
    </source>
</evidence>
<evidence type="ECO:0000256" key="1">
    <source>
        <dbReference type="ARBA" id="ARBA00000085"/>
    </source>
</evidence>
<dbReference type="CDD" id="cd00082">
    <property type="entry name" value="HisKA"/>
    <property type="match status" value="1"/>
</dbReference>
<dbReference type="EMBL" id="QAYG01000001">
    <property type="protein sequence ID" value="PTW63225.1"/>
    <property type="molecule type" value="Genomic_DNA"/>
</dbReference>
<dbReference type="EC" id="2.7.13.3" evidence="2"/>
<feature type="modified residue" description="4-aspartylphosphate" evidence="11">
    <location>
        <position position="569"/>
    </location>
</feature>
<evidence type="ECO:0000256" key="5">
    <source>
        <dbReference type="ARBA" id="ARBA00022741"/>
    </source>
</evidence>
<dbReference type="GO" id="GO:0000155">
    <property type="term" value="F:phosphorelay sensor kinase activity"/>
    <property type="evidence" value="ECO:0007669"/>
    <property type="project" value="InterPro"/>
</dbReference>
<dbReference type="SUPFAM" id="SSF55785">
    <property type="entry name" value="PYP-like sensor domain (PAS domain)"/>
    <property type="match status" value="1"/>
</dbReference>
<dbReference type="InterPro" id="IPR005467">
    <property type="entry name" value="His_kinase_dom"/>
</dbReference>
<feature type="transmembrane region" description="Helical" evidence="13">
    <location>
        <begin position="59"/>
        <end position="79"/>
    </location>
</feature>
<comment type="caution">
    <text evidence="17">The sequence shown here is derived from an EMBL/GenBank/DDBJ whole genome shotgun (WGS) entry which is preliminary data.</text>
</comment>
<dbReference type="Gene3D" id="1.10.287.130">
    <property type="match status" value="1"/>
</dbReference>
<feature type="domain" description="PAS" evidence="16">
    <location>
        <begin position="140"/>
        <end position="182"/>
    </location>
</feature>
<evidence type="ECO:0000256" key="8">
    <source>
        <dbReference type="ARBA" id="ARBA00023012"/>
    </source>
</evidence>
<dbReference type="InterPro" id="IPR013656">
    <property type="entry name" value="PAS_4"/>
</dbReference>
<evidence type="ECO:0000256" key="10">
    <source>
        <dbReference type="ARBA" id="ARBA00068150"/>
    </source>
</evidence>
<keyword evidence="4" id="KW-0808">Transferase</keyword>
<feature type="modified residue" description="4-aspartylphosphate" evidence="11">
    <location>
        <position position="715"/>
    </location>
</feature>
<feature type="transmembrane region" description="Helical" evidence="13">
    <location>
        <begin position="85"/>
        <end position="104"/>
    </location>
</feature>
<proteinExistence type="predicted"/>
<reference evidence="17 18" key="1">
    <citation type="submission" date="2018-04" db="EMBL/GenBank/DDBJ databases">
        <title>Genomic Encyclopedia of Archaeal and Bacterial Type Strains, Phase II (KMG-II): from individual species to whole genera.</title>
        <authorList>
            <person name="Goeker M."/>
        </authorList>
    </citation>
    <scope>NUCLEOTIDE SEQUENCE [LARGE SCALE GENOMIC DNA]</scope>
    <source>
        <strain evidence="17 18">DSM 23382</strain>
    </source>
</reference>
<organism evidence="17 18">
    <name type="scientific">Breoghania corrubedonensis</name>
    <dbReference type="NCBI Taxonomy" id="665038"/>
    <lineage>
        <taxon>Bacteria</taxon>
        <taxon>Pseudomonadati</taxon>
        <taxon>Pseudomonadota</taxon>
        <taxon>Alphaproteobacteria</taxon>
        <taxon>Hyphomicrobiales</taxon>
        <taxon>Stappiaceae</taxon>
        <taxon>Breoghania</taxon>
    </lineage>
</organism>
<dbReference type="CDD" id="cd17546">
    <property type="entry name" value="REC_hyHK_CKI1_RcsC-like"/>
    <property type="match status" value="1"/>
</dbReference>
<comment type="subunit">
    <text evidence="9">At low DSF concentrations, interacts with RpfF.</text>
</comment>
<evidence type="ECO:0000313" key="18">
    <source>
        <dbReference type="Proteomes" id="UP000244081"/>
    </source>
</evidence>
<keyword evidence="8" id="KW-0902">Two-component regulatory system</keyword>
<evidence type="ECO:0000256" key="13">
    <source>
        <dbReference type="SAM" id="Phobius"/>
    </source>
</evidence>
<accession>A0A2T5VHJ0</accession>
<dbReference type="Proteomes" id="UP000244081">
    <property type="component" value="Unassembled WGS sequence"/>
</dbReference>
<dbReference type="SMART" id="SM00388">
    <property type="entry name" value="HisKA"/>
    <property type="match status" value="1"/>
</dbReference>
<dbReference type="OrthoDB" id="9801651at2"/>